<feature type="compositionally biased region" description="Basic and acidic residues" evidence="7">
    <location>
        <begin position="129"/>
        <end position="144"/>
    </location>
</feature>
<dbReference type="SMART" id="SM00356">
    <property type="entry name" value="ZnF_C3H1"/>
    <property type="match status" value="1"/>
</dbReference>
<evidence type="ECO:0000256" key="5">
    <source>
        <dbReference type="ARBA" id="ARBA00023125"/>
    </source>
</evidence>
<feature type="compositionally biased region" description="Basic and acidic residues" evidence="7">
    <location>
        <begin position="1"/>
        <end position="16"/>
    </location>
</feature>
<name>A0A0Q3HWU3_BRADI</name>
<keyword evidence="1 6" id="KW-0479">Metal-binding</keyword>
<dbReference type="InterPro" id="IPR045877">
    <property type="entry name" value="ZFP36-like"/>
</dbReference>
<keyword evidence="2" id="KW-0677">Repeat</keyword>
<evidence type="ECO:0000256" key="2">
    <source>
        <dbReference type="ARBA" id="ARBA00022737"/>
    </source>
</evidence>
<evidence type="ECO:0000259" key="8">
    <source>
        <dbReference type="PROSITE" id="PS50103"/>
    </source>
</evidence>
<dbReference type="GO" id="GO:0003677">
    <property type="term" value="F:DNA binding"/>
    <property type="evidence" value="ECO:0007669"/>
    <property type="project" value="UniProtKB-KW"/>
</dbReference>
<evidence type="ECO:0000313" key="10">
    <source>
        <dbReference type="EnsemblPlants" id="KQJ97922"/>
    </source>
</evidence>
<sequence length="169" mass="18940">MERENNALDLTPKHVLEQSGGRPLRCLPQPPPQPSEAITLVGSPERLGQPPTKIYYKTKLCVKFEINGHCMYGDRCTFAHGSTELRRPSLATHGFAEGLAIRNPWEMRSEIPLARAAPGRAFPPVPAPRMRDIPRQMPREEEGGAKVSNLERLSWKKTSGIYGDWPEES</sequence>
<dbReference type="OrthoDB" id="410307at2759"/>
<evidence type="ECO:0000256" key="3">
    <source>
        <dbReference type="ARBA" id="ARBA00022771"/>
    </source>
</evidence>
<dbReference type="InterPro" id="IPR000571">
    <property type="entry name" value="Znf_CCCH"/>
</dbReference>
<evidence type="ECO:0000256" key="6">
    <source>
        <dbReference type="PROSITE-ProRule" id="PRU00723"/>
    </source>
</evidence>
<dbReference type="Pfam" id="PF25427">
    <property type="entry name" value="zf-CCCH_UNK"/>
    <property type="match status" value="1"/>
</dbReference>
<dbReference type="STRING" id="15368.A0A0Q3HWU3"/>
<dbReference type="GO" id="GO:0010468">
    <property type="term" value="P:regulation of gene expression"/>
    <property type="evidence" value="ECO:0007669"/>
    <property type="project" value="UniProtKB-ARBA"/>
</dbReference>
<evidence type="ECO:0000256" key="7">
    <source>
        <dbReference type="SAM" id="MobiDB-lite"/>
    </source>
</evidence>
<protein>
    <recommendedName>
        <fullName evidence="8">C3H1-type domain-containing protein</fullName>
    </recommendedName>
</protein>
<dbReference type="RefSeq" id="XP_024317904.1">
    <property type="nucleotide sequence ID" value="XM_024462136.1"/>
</dbReference>
<dbReference type="PANTHER" id="PTHR12547">
    <property type="entry name" value="CCCH ZINC FINGER/TIS11-RELATED"/>
    <property type="match status" value="1"/>
</dbReference>
<dbReference type="Gene3D" id="4.10.1000.10">
    <property type="entry name" value="Zinc finger, CCCH-type"/>
    <property type="match status" value="1"/>
</dbReference>
<evidence type="ECO:0000313" key="11">
    <source>
        <dbReference type="Proteomes" id="UP000008810"/>
    </source>
</evidence>
<evidence type="ECO:0000256" key="4">
    <source>
        <dbReference type="ARBA" id="ARBA00022833"/>
    </source>
</evidence>
<dbReference type="InterPro" id="IPR036855">
    <property type="entry name" value="Znf_CCCH_sf"/>
</dbReference>
<organism evidence="9">
    <name type="scientific">Brachypodium distachyon</name>
    <name type="common">Purple false brome</name>
    <name type="synonym">Trachynia distachya</name>
    <dbReference type="NCBI Taxonomy" id="15368"/>
    <lineage>
        <taxon>Eukaryota</taxon>
        <taxon>Viridiplantae</taxon>
        <taxon>Streptophyta</taxon>
        <taxon>Embryophyta</taxon>
        <taxon>Tracheophyta</taxon>
        <taxon>Spermatophyta</taxon>
        <taxon>Magnoliopsida</taxon>
        <taxon>Liliopsida</taxon>
        <taxon>Poales</taxon>
        <taxon>Poaceae</taxon>
        <taxon>BOP clade</taxon>
        <taxon>Pooideae</taxon>
        <taxon>Stipodae</taxon>
        <taxon>Brachypodieae</taxon>
        <taxon>Brachypodium</taxon>
    </lineage>
</organism>
<dbReference type="EnsemblPlants" id="KQJ97922">
    <property type="protein sequence ID" value="KQJ97922"/>
    <property type="gene ID" value="BRADI_3g34134v3"/>
</dbReference>
<accession>A0A0Q3HWU3</accession>
<feature type="region of interest" description="Disordered" evidence="7">
    <location>
        <begin position="1"/>
        <end position="23"/>
    </location>
</feature>
<dbReference type="EMBL" id="CM000882">
    <property type="protein sequence ID" value="KQJ97922.1"/>
    <property type="molecule type" value="Genomic_DNA"/>
</dbReference>
<reference evidence="10" key="3">
    <citation type="submission" date="2018-08" db="UniProtKB">
        <authorList>
            <consortium name="EnsemblPlants"/>
        </authorList>
    </citation>
    <scope>IDENTIFICATION</scope>
    <source>
        <strain evidence="10">cv. Bd21</strain>
    </source>
</reference>
<dbReference type="PROSITE" id="PS50103">
    <property type="entry name" value="ZF_C3H1"/>
    <property type="match status" value="1"/>
</dbReference>
<proteinExistence type="predicted"/>
<keyword evidence="3 6" id="KW-0863">Zinc-finger</keyword>
<dbReference type="AlphaFoldDB" id="A0A0Q3HWU3"/>
<gene>
    <name evidence="10" type="primary">LOC112271903</name>
    <name evidence="9" type="ORF">BRADI_3g34134v3</name>
</gene>
<dbReference type="GeneID" id="112271903"/>
<evidence type="ECO:0000313" key="9">
    <source>
        <dbReference type="EMBL" id="KQJ97922.1"/>
    </source>
</evidence>
<reference evidence="9 10" key="1">
    <citation type="journal article" date="2010" name="Nature">
        <title>Genome sequencing and analysis of the model grass Brachypodium distachyon.</title>
        <authorList>
            <consortium name="International Brachypodium Initiative"/>
        </authorList>
    </citation>
    <scope>NUCLEOTIDE SEQUENCE [LARGE SCALE GENOMIC DNA]</scope>
    <source>
        <strain evidence="9">Bd21</strain>
        <strain evidence="10">cv. Bd21</strain>
    </source>
</reference>
<dbReference type="Gramene" id="KQJ97922">
    <property type="protein sequence ID" value="KQJ97922"/>
    <property type="gene ID" value="BRADI_3g34134v3"/>
</dbReference>
<reference evidence="9" key="2">
    <citation type="submission" date="2017-06" db="EMBL/GenBank/DDBJ databases">
        <title>WGS assembly of Brachypodium distachyon.</title>
        <authorList>
            <consortium name="The International Brachypodium Initiative"/>
            <person name="Lucas S."/>
            <person name="Harmon-Smith M."/>
            <person name="Lail K."/>
            <person name="Tice H."/>
            <person name="Grimwood J."/>
            <person name="Bruce D."/>
            <person name="Barry K."/>
            <person name="Shu S."/>
            <person name="Lindquist E."/>
            <person name="Wang M."/>
            <person name="Pitluck S."/>
            <person name="Vogel J.P."/>
            <person name="Garvin D.F."/>
            <person name="Mockler T.C."/>
            <person name="Schmutz J."/>
            <person name="Rokhsar D."/>
            <person name="Bevan M.W."/>
        </authorList>
    </citation>
    <scope>NUCLEOTIDE SEQUENCE</scope>
    <source>
        <strain evidence="9">Bd21</strain>
    </source>
</reference>
<dbReference type="FunFam" id="4.10.1000.10:FF:000003">
    <property type="entry name" value="Zinc finger CCCH domain-containing protein"/>
    <property type="match status" value="1"/>
</dbReference>
<dbReference type="PANTHER" id="PTHR12547:SF167">
    <property type="entry name" value="ZINC FINGER CCCH DOMAIN-CONTAINING PROTEIN 1"/>
    <property type="match status" value="1"/>
</dbReference>
<feature type="region of interest" description="Disordered" evidence="7">
    <location>
        <begin position="119"/>
        <end position="151"/>
    </location>
</feature>
<feature type="zinc finger region" description="C3H1-type" evidence="6">
    <location>
        <begin position="55"/>
        <end position="83"/>
    </location>
</feature>
<keyword evidence="4 6" id="KW-0862">Zinc</keyword>
<dbReference type="GO" id="GO:0051252">
    <property type="term" value="P:regulation of RNA metabolic process"/>
    <property type="evidence" value="ECO:0007669"/>
    <property type="project" value="UniProtKB-ARBA"/>
</dbReference>
<keyword evidence="5" id="KW-0238">DNA-binding</keyword>
<dbReference type="Proteomes" id="UP000008810">
    <property type="component" value="Chromosome 3"/>
</dbReference>
<keyword evidence="11" id="KW-1185">Reference proteome</keyword>
<dbReference type="SUPFAM" id="SSF90229">
    <property type="entry name" value="CCCH zinc finger"/>
    <property type="match status" value="1"/>
</dbReference>
<dbReference type="GO" id="GO:0003729">
    <property type="term" value="F:mRNA binding"/>
    <property type="evidence" value="ECO:0007669"/>
    <property type="project" value="InterPro"/>
</dbReference>
<feature type="domain" description="C3H1-type" evidence="8">
    <location>
        <begin position="55"/>
        <end position="83"/>
    </location>
</feature>
<dbReference type="GO" id="GO:0008270">
    <property type="term" value="F:zinc ion binding"/>
    <property type="evidence" value="ECO:0007669"/>
    <property type="project" value="UniProtKB-KW"/>
</dbReference>
<evidence type="ECO:0000256" key="1">
    <source>
        <dbReference type="ARBA" id="ARBA00022723"/>
    </source>
</evidence>